<evidence type="ECO:0000313" key="2">
    <source>
        <dbReference type="WBParaSite" id="L893_g16074.t1"/>
    </source>
</evidence>
<dbReference type="WBParaSite" id="L893_g16074.t1">
    <property type="protein sequence ID" value="L893_g16074.t1"/>
    <property type="gene ID" value="L893_g16074"/>
</dbReference>
<sequence length="100" mass="11769">MTDSNPIPASLFIEFYELWKTRTFLLTRQEIEAIVDLRGKQELSKHFDFKMVYTNFEDYLGSTIAHRSIPEANVDISTYAEDYGDTSPVWFYTVPCEREE</sequence>
<protein>
    <submittedName>
        <fullName evidence="2">Phage protein</fullName>
    </submittedName>
</protein>
<keyword evidence="1" id="KW-1185">Reference proteome</keyword>
<reference evidence="2" key="1">
    <citation type="submission" date="2016-11" db="UniProtKB">
        <authorList>
            <consortium name="WormBaseParasite"/>
        </authorList>
    </citation>
    <scope>IDENTIFICATION</scope>
</reference>
<name>A0A1I7YGE7_9BILA</name>
<accession>A0A1I7YGE7</accession>
<organism evidence="1 2">
    <name type="scientific">Steinernema glaseri</name>
    <dbReference type="NCBI Taxonomy" id="37863"/>
    <lineage>
        <taxon>Eukaryota</taxon>
        <taxon>Metazoa</taxon>
        <taxon>Ecdysozoa</taxon>
        <taxon>Nematoda</taxon>
        <taxon>Chromadorea</taxon>
        <taxon>Rhabditida</taxon>
        <taxon>Tylenchina</taxon>
        <taxon>Panagrolaimomorpha</taxon>
        <taxon>Strongyloidoidea</taxon>
        <taxon>Steinernematidae</taxon>
        <taxon>Steinernema</taxon>
    </lineage>
</organism>
<dbReference type="AlphaFoldDB" id="A0A1I7YGE7"/>
<dbReference type="Proteomes" id="UP000095287">
    <property type="component" value="Unplaced"/>
</dbReference>
<proteinExistence type="predicted"/>
<evidence type="ECO:0000313" key="1">
    <source>
        <dbReference type="Proteomes" id="UP000095287"/>
    </source>
</evidence>